<dbReference type="GeneID" id="5486790"/>
<reference evidence="2" key="1">
    <citation type="journal article" date="2011" name="PLoS Genet.">
        <title>Genomic analysis of the necrotrophic fungal pathogens Sclerotinia sclerotiorum and Botrytis cinerea.</title>
        <authorList>
            <person name="Amselem J."/>
            <person name="Cuomo C.A."/>
            <person name="van Kan J.A."/>
            <person name="Viaud M."/>
            <person name="Benito E.P."/>
            <person name="Couloux A."/>
            <person name="Coutinho P.M."/>
            <person name="de Vries R.P."/>
            <person name="Dyer P.S."/>
            <person name="Fillinger S."/>
            <person name="Fournier E."/>
            <person name="Gout L."/>
            <person name="Hahn M."/>
            <person name="Kohn L."/>
            <person name="Lapalu N."/>
            <person name="Plummer K.M."/>
            <person name="Pradier J.M."/>
            <person name="Quevillon E."/>
            <person name="Sharon A."/>
            <person name="Simon A."/>
            <person name="ten Have A."/>
            <person name="Tudzynski B."/>
            <person name="Tudzynski P."/>
            <person name="Wincker P."/>
            <person name="Andrew M."/>
            <person name="Anthouard V."/>
            <person name="Beever R.E."/>
            <person name="Beffa R."/>
            <person name="Benoit I."/>
            <person name="Bouzid O."/>
            <person name="Brault B."/>
            <person name="Chen Z."/>
            <person name="Choquer M."/>
            <person name="Collemare J."/>
            <person name="Cotton P."/>
            <person name="Danchin E.G."/>
            <person name="Da Silva C."/>
            <person name="Gautier A."/>
            <person name="Giraud C."/>
            <person name="Giraud T."/>
            <person name="Gonzalez C."/>
            <person name="Grossetete S."/>
            <person name="Guldener U."/>
            <person name="Henrissat B."/>
            <person name="Howlett B.J."/>
            <person name="Kodira C."/>
            <person name="Kretschmer M."/>
            <person name="Lappartient A."/>
            <person name="Leroch M."/>
            <person name="Levis C."/>
            <person name="Mauceli E."/>
            <person name="Neuveglise C."/>
            <person name="Oeser B."/>
            <person name="Pearson M."/>
            <person name="Poulain J."/>
            <person name="Poussereau N."/>
            <person name="Quesneville H."/>
            <person name="Rascle C."/>
            <person name="Schumacher J."/>
            <person name="Segurens B."/>
            <person name="Sexton A."/>
            <person name="Silva E."/>
            <person name="Sirven C."/>
            <person name="Soanes D.M."/>
            <person name="Talbot N.J."/>
            <person name="Templeton M."/>
            <person name="Yandava C."/>
            <person name="Yarden O."/>
            <person name="Zeng Q."/>
            <person name="Rollins J.A."/>
            <person name="Lebrun M.H."/>
            <person name="Dickman M."/>
        </authorList>
    </citation>
    <scope>NUCLEOTIDE SEQUENCE [LARGE SCALE GENOMIC DNA]</scope>
    <source>
        <strain evidence="2">ATCC 18683 / 1980 / Ss-1</strain>
    </source>
</reference>
<dbReference type="InParanoid" id="A7ESE4"/>
<dbReference type="AlphaFoldDB" id="A7ESE4"/>
<dbReference type="EMBL" id="CH476631">
    <property type="protein sequence ID" value="EDN92386.1"/>
    <property type="molecule type" value="Genomic_DNA"/>
</dbReference>
<evidence type="ECO:0000313" key="1">
    <source>
        <dbReference type="EMBL" id="EDN92386.1"/>
    </source>
</evidence>
<dbReference type="HOGENOM" id="CLU_2905529_0_0_1"/>
<organism evidence="1 2">
    <name type="scientific">Sclerotinia sclerotiorum (strain ATCC 18683 / 1980 / Ss-1)</name>
    <name type="common">White mold</name>
    <name type="synonym">Whetzelinia sclerotiorum</name>
    <dbReference type="NCBI Taxonomy" id="665079"/>
    <lineage>
        <taxon>Eukaryota</taxon>
        <taxon>Fungi</taxon>
        <taxon>Dikarya</taxon>
        <taxon>Ascomycota</taxon>
        <taxon>Pezizomycotina</taxon>
        <taxon>Leotiomycetes</taxon>
        <taxon>Helotiales</taxon>
        <taxon>Sclerotiniaceae</taxon>
        <taxon>Sclerotinia</taxon>
    </lineage>
</organism>
<dbReference type="KEGG" id="ssl:SS1G_08249"/>
<keyword evidence="2" id="KW-1185">Reference proteome</keyword>
<gene>
    <name evidence="1" type="ORF">SS1G_08249</name>
</gene>
<protein>
    <submittedName>
        <fullName evidence="1">Uncharacterized protein</fullName>
    </submittedName>
</protein>
<proteinExistence type="predicted"/>
<evidence type="ECO:0000313" key="2">
    <source>
        <dbReference type="Proteomes" id="UP000001312"/>
    </source>
</evidence>
<dbReference type="RefSeq" id="XP_001590509.1">
    <property type="nucleotide sequence ID" value="XM_001590459.1"/>
</dbReference>
<accession>A7ESE4</accession>
<dbReference type="Proteomes" id="UP000001312">
    <property type="component" value="Unassembled WGS sequence"/>
</dbReference>
<sequence>MAKVAKRVGIHVWRIYSMIPSSGQELSNVHPSKFASKIMPTSTYPCLYKHPIEVLTWGIGTL</sequence>
<name>A7ESE4_SCLS1</name>